<dbReference type="SUPFAM" id="SSF53850">
    <property type="entry name" value="Periplasmic binding protein-like II"/>
    <property type="match status" value="1"/>
</dbReference>
<dbReference type="RefSeq" id="WP_196924163.1">
    <property type="nucleotide sequence ID" value="NZ_JADOTY010000001.1"/>
</dbReference>
<gene>
    <name evidence="1" type="ORF">IW249_006347</name>
</gene>
<evidence type="ECO:0000313" key="2">
    <source>
        <dbReference type="Proteomes" id="UP000631791"/>
    </source>
</evidence>
<protein>
    <submittedName>
        <fullName evidence="1">Alpha-glucoside transport system substrate-binding protein</fullName>
    </submittedName>
</protein>
<comment type="caution">
    <text evidence="1">The sequence shown here is derived from an EMBL/GenBank/DDBJ whole genome shotgun (WGS) entry which is preliminary data.</text>
</comment>
<name>A0ABS0KBB4_9ACTN</name>
<dbReference type="Pfam" id="PF01547">
    <property type="entry name" value="SBP_bac_1"/>
    <property type="match status" value="1"/>
</dbReference>
<dbReference type="Proteomes" id="UP000631791">
    <property type="component" value="Unassembled WGS sequence"/>
</dbReference>
<keyword evidence="2" id="KW-1185">Reference proteome</keyword>
<dbReference type="InterPro" id="IPR006059">
    <property type="entry name" value="SBP"/>
</dbReference>
<proteinExistence type="predicted"/>
<accession>A0ABS0KBB4</accession>
<reference evidence="1 2" key="1">
    <citation type="submission" date="2020-11" db="EMBL/GenBank/DDBJ databases">
        <title>Sequencing the genomes of 1000 actinobacteria strains.</title>
        <authorList>
            <person name="Klenk H.-P."/>
        </authorList>
    </citation>
    <scope>NUCLEOTIDE SEQUENCE [LARGE SCALE GENOMIC DNA]</scope>
    <source>
        <strain evidence="1 2">DSM 101695</strain>
    </source>
</reference>
<organism evidence="1 2">
    <name type="scientific">Micromonospora vinacea</name>
    <dbReference type="NCBI Taxonomy" id="709878"/>
    <lineage>
        <taxon>Bacteria</taxon>
        <taxon>Bacillati</taxon>
        <taxon>Actinomycetota</taxon>
        <taxon>Actinomycetes</taxon>
        <taxon>Micromonosporales</taxon>
        <taxon>Micromonosporaceae</taxon>
        <taxon>Micromonospora</taxon>
    </lineage>
</organism>
<dbReference type="EMBL" id="JADOTY010000001">
    <property type="protein sequence ID" value="MBG6105933.1"/>
    <property type="molecule type" value="Genomic_DNA"/>
</dbReference>
<evidence type="ECO:0000313" key="1">
    <source>
        <dbReference type="EMBL" id="MBG6105933.1"/>
    </source>
</evidence>
<dbReference type="Gene3D" id="3.40.190.10">
    <property type="entry name" value="Periplasmic binding protein-like II"/>
    <property type="match status" value="2"/>
</dbReference>
<sequence length="321" mass="34879">MGLFDRDELGRRMRPGLIDNGVIGGNLHGVLLSLNLKGLVWYPPQAFRKAAYQAPATWEQMLALTARIRDEQKAAPWCIGIADGGATGWMTTDWIEDLVLRTAGPEVYDRWVAGELPFTAPEIKRAFTMFEQVALADGNALGGRGHIVSTTFPEALKPMFQSPPGCWLNKQSSFIVGSFPEGTKAGSDYDVFPFPAPAGSGAADGSRAVIGGDILALVQDRPAVRETARLMTTADWFRQSRAHEGGTLSAFTDVSPGDYAHPVDATHAQILNRVRTFRFDGSDSMPPAVGAGSFWRETTAWIAGRQDLDTTLRAIDASWPR</sequence>